<protein>
    <recommendedName>
        <fullName evidence="5">2-dehydro-3-deoxy-phosphogluconate aldolase</fullName>
        <ecNumber evidence="5">4.1.2.14</ecNumber>
    </recommendedName>
</protein>
<keyword evidence="8" id="KW-0119">Carbohydrate metabolism</keyword>
<dbReference type="AlphaFoldDB" id="A0A7C9M2Q2"/>
<dbReference type="Pfam" id="PF01081">
    <property type="entry name" value="Aldolase"/>
    <property type="match status" value="1"/>
</dbReference>
<comment type="similarity">
    <text evidence="3">Belongs to the KHG/KDPG aldolase family.</text>
</comment>
<dbReference type="CDD" id="cd00452">
    <property type="entry name" value="KDPG_aldolase"/>
    <property type="match status" value="1"/>
</dbReference>
<dbReference type="NCBIfam" id="TIGR01182">
    <property type="entry name" value="eda"/>
    <property type="match status" value="1"/>
</dbReference>
<dbReference type="NCBIfam" id="NF004325">
    <property type="entry name" value="PRK05718.1"/>
    <property type="match status" value="1"/>
</dbReference>
<dbReference type="EC" id="4.1.2.14" evidence="5"/>
<evidence type="ECO:0000256" key="6">
    <source>
        <dbReference type="ARBA" id="ARBA00023239"/>
    </source>
</evidence>
<evidence type="ECO:0000256" key="2">
    <source>
        <dbReference type="ARBA" id="ARBA00004736"/>
    </source>
</evidence>
<accession>A0A7C9M2Q2</accession>
<dbReference type="PANTHER" id="PTHR30246:SF1">
    <property type="entry name" value="2-DEHYDRO-3-DEOXY-6-PHOSPHOGALACTONATE ALDOLASE-RELATED"/>
    <property type="match status" value="1"/>
</dbReference>
<comment type="catalytic activity">
    <reaction evidence="1">
        <text>2-dehydro-3-deoxy-6-phospho-D-gluconate = D-glyceraldehyde 3-phosphate + pyruvate</text>
        <dbReference type="Rhea" id="RHEA:17089"/>
        <dbReference type="ChEBI" id="CHEBI:15361"/>
        <dbReference type="ChEBI" id="CHEBI:57569"/>
        <dbReference type="ChEBI" id="CHEBI:59776"/>
        <dbReference type="EC" id="4.1.2.14"/>
    </reaction>
</comment>
<evidence type="ECO:0000256" key="3">
    <source>
        <dbReference type="ARBA" id="ARBA00006906"/>
    </source>
</evidence>
<dbReference type="InterPro" id="IPR013785">
    <property type="entry name" value="Aldolase_TIM"/>
</dbReference>
<dbReference type="GO" id="GO:0008675">
    <property type="term" value="F:2-dehydro-3-deoxy-phosphogluconate aldolase activity"/>
    <property type="evidence" value="ECO:0007669"/>
    <property type="project" value="UniProtKB-EC"/>
</dbReference>
<evidence type="ECO:0000256" key="5">
    <source>
        <dbReference type="ARBA" id="ARBA00013063"/>
    </source>
</evidence>
<dbReference type="PROSITE" id="PS00160">
    <property type="entry name" value="ALDOLASE_KDPG_KHG_2"/>
    <property type="match status" value="1"/>
</dbReference>
<proteinExistence type="inferred from homology"/>
<evidence type="ECO:0000256" key="4">
    <source>
        <dbReference type="ARBA" id="ARBA00011233"/>
    </source>
</evidence>
<comment type="subunit">
    <text evidence="4">Homotrimer.</text>
</comment>
<keyword evidence="6 9" id="KW-0456">Lyase</keyword>
<gene>
    <name evidence="9" type="primary">eda</name>
    <name evidence="9" type="ORF">GN331_13465</name>
</gene>
<keyword evidence="7" id="KW-0704">Schiff base</keyword>
<name>A0A7C9M2Q2_9GAMM</name>
<evidence type="ECO:0000256" key="1">
    <source>
        <dbReference type="ARBA" id="ARBA00000654"/>
    </source>
</evidence>
<evidence type="ECO:0000313" key="10">
    <source>
        <dbReference type="Proteomes" id="UP000479692"/>
    </source>
</evidence>
<comment type="pathway">
    <text evidence="2">Carbohydrate acid metabolism; 2-dehydro-3-deoxy-D-gluconate degradation; D-glyceraldehyde 3-phosphate and pyruvate from 2-dehydro-3-deoxy-D-gluconate: step 2/2.</text>
</comment>
<reference evidence="9 10" key="1">
    <citation type="submission" date="2019-12" db="EMBL/GenBank/DDBJ databases">
        <authorList>
            <person name="Xu J."/>
        </authorList>
    </citation>
    <scope>NUCLEOTIDE SEQUENCE [LARGE SCALE GENOMIC DNA]</scope>
    <source>
        <strain evidence="9 10">HX-5-24</strain>
    </source>
</reference>
<dbReference type="Proteomes" id="UP000479692">
    <property type="component" value="Unassembled WGS sequence"/>
</dbReference>
<organism evidence="9 10">
    <name type="scientific">Noviluteimonas gilva</name>
    <dbReference type="NCBI Taxonomy" id="2682097"/>
    <lineage>
        <taxon>Bacteria</taxon>
        <taxon>Pseudomonadati</taxon>
        <taxon>Pseudomonadota</taxon>
        <taxon>Gammaproteobacteria</taxon>
        <taxon>Lysobacterales</taxon>
        <taxon>Lysobacteraceae</taxon>
        <taxon>Noviluteimonas</taxon>
    </lineage>
</organism>
<evidence type="ECO:0000256" key="8">
    <source>
        <dbReference type="ARBA" id="ARBA00023277"/>
    </source>
</evidence>
<dbReference type="InterPro" id="IPR000887">
    <property type="entry name" value="Aldlse_KDPG_KHG"/>
</dbReference>
<sequence>MNWTNASRRTAADAILDAAPIMPVLTIERLEDAVPLARALADNGLPVLEITLRTPVAREAIALIAREVPNAIVGAGTVLRADDLRSMVDVGARFAIAPGCTDALYAAADDAPIPFIPAIATASELMRGLDAGHVRFKFFPAESAGGIAAVKSFAGPFGQVKFCPTGGIDAAKAPAYLKLPNVSTVGGSWMVPRAALDARDWATIGRLAAECTRLRDA</sequence>
<keyword evidence="10" id="KW-1185">Reference proteome</keyword>
<comment type="caution">
    <text evidence="9">The sequence shown here is derived from an EMBL/GenBank/DDBJ whole genome shotgun (WGS) entry which is preliminary data.</text>
</comment>
<dbReference type="Gene3D" id="3.20.20.70">
    <property type="entry name" value="Aldolase class I"/>
    <property type="match status" value="1"/>
</dbReference>
<dbReference type="InterPro" id="IPR031338">
    <property type="entry name" value="KDPG/KHG_AS_2"/>
</dbReference>
<dbReference type="InterPro" id="IPR031337">
    <property type="entry name" value="KDPG/KHG_AS_1"/>
</dbReference>
<dbReference type="PROSITE" id="PS00159">
    <property type="entry name" value="ALDOLASE_KDPG_KHG_1"/>
    <property type="match status" value="1"/>
</dbReference>
<dbReference type="RefSeq" id="WP_156642753.1">
    <property type="nucleotide sequence ID" value="NZ_WOXT01000004.1"/>
</dbReference>
<evidence type="ECO:0000256" key="7">
    <source>
        <dbReference type="ARBA" id="ARBA00023270"/>
    </source>
</evidence>
<dbReference type="PANTHER" id="PTHR30246">
    <property type="entry name" value="2-KETO-3-DEOXY-6-PHOSPHOGLUCONATE ALDOLASE"/>
    <property type="match status" value="1"/>
</dbReference>
<dbReference type="EMBL" id="WOXT01000004">
    <property type="protein sequence ID" value="MUV15208.1"/>
    <property type="molecule type" value="Genomic_DNA"/>
</dbReference>
<dbReference type="SUPFAM" id="SSF51569">
    <property type="entry name" value="Aldolase"/>
    <property type="match status" value="1"/>
</dbReference>
<evidence type="ECO:0000313" key="9">
    <source>
        <dbReference type="EMBL" id="MUV15208.1"/>
    </source>
</evidence>